<dbReference type="Pfam" id="PF17921">
    <property type="entry name" value="Integrase_H2C2"/>
    <property type="match status" value="1"/>
</dbReference>
<evidence type="ECO:0000259" key="1">
    <source>
        <dbReference type="Pfam" id="PF17921"/>
    </source>
</evidence>
<dbReference type="STRING" id="6216.A0A0R3SPP9"/>
<dbReference type="OrthoDB" id="8012614at2759"/>
<dbReference type="AlphaFoldDB" id="A0A0R3SPP9"/>
<dbReference type="WBParaSite" id="HDID_0000695801-mRNA-1">
    <property type="protein sequence ID" value="HDID_0000695801-mRNA-1"/>
    <property type="gene ID" value="HDID_0000695801"/>
</dbReference>
<evidence type="ECO:0000313" key="4">
    <source>
        <dbReference type="WBParaSite" id="HDID_0000695801-mRNA-1"/>
    </source>
</evidence>
<organism evidence="4">
    <name type="scientific">Hymenolepis diminuta</name>
    <name type="common">Rat tapeworm</name>
    <dbReference type="NCBI Taxonomy" id="6216"/>
    <lineage>
        <taxon>Eukaryota</taxon>
        <taxon>Metazoa</taxon>
        <taxon>Spiralia</taxon>
        <taxon>Lophotrochozoa</taxon>
        <taxon>Platyhelminthes</taxon>
        <taxon>Cestoda</taxon>
        <taxon>Eucestoda</taxon>
        <taxon>Cyclophyllidea</taxon>
        <taxon>Hymenolepididae</taxon>
        <taxon>Hymenolepis</taxon>
    </lineage>
</organism>
<dbReference type="Proteomes" id="UP000274504">
    <property type="component" value="Unassembled WGS sequence"/>
</dbReference>
<gene>
    <name evidence="2" type="ORF">HDID_LOCUS6956</name>
</gene>
<dbReference type="EMBL" id="UYSG01010890">
    <property type="protein sequence ID" value="VDL59274.1"/>
    <property type="molecule type" value="Genomic_DNA"/>
</dbReference>
<feature type="domain" description="Integrase zinc-binding" evidence="1">
    <location>
        <begin position="14"/>
        <end position="62"/>
    </location>
</feature>
<reference evidence="4" key="1">
    <citation type="submission" date="2017-02" db="UniProtKB">
        <authorList>
            <consortium name="WormBaseParasite"/>
        </authorList>
    </citation>
    <scope>IDENTIFICATION</scope>
</reference>
<evidence type="ECO:0000313" key="2">
    <source>
        <dbReference type="EMBL" id="VDL59274.1"/>
    </source>
</evidence>
<protein>
    <submittedName>
        <fullName evidence="4">Integrase_H2C2 domain-containing protein</fullName>
    </submittedName>
</protein>
<name>A0A0R3SPP9_HYMDI</name>
<proteinExistence type="predicted"/>
<reference evidence="2 3" key="2">
    <citation type="submission" date="2018-11" db="EMBL/GenBank/DDBJ databases">
        <authorList>
            <consortium name="Pathogen Informatics"/>
        </authorList>
    </citation>
    <scope>NUCLEOTIDE SEQUENCE [LARGE SCALE GENOMIC DNA]</scope>
</reference>
<accession>A0A0R3SPP9</accession>
<dbReference type="Gene3D" id="1.10.340.70">
    <property type="match status" value="1"/>
</dbReference>
<sequence length="107" mass="11937">MTCDVSTGVPRLFVPRPFRRQVFKSLQCSPHRDQRATGKFVTDRFIWPSCQKDIANWTKTCQLSKMSDPITLDDLKKTLLLFMIAKLVCCCCCCGCGCGCGCGRGGF</sequence>
<dbReference type="InterPro" id="IPR041588">
    <property type="entry name" value="Integrase_H2C2"/>
</dbReference>
<evidence type="ECO:0000313" key="3">
    <source>
        <dbReference type="Proteomes" id="UP000274504"/>
    </source>
</evidence>